<evidence type="ECO:0000313" key="6">
    <source>
        <dbReference type="EMBL" id="CAH0376749.1"/>
    </source>
</evidence>
<protein>
    <recommendedName>
        <fullName evidence="8">UDP-N-acetylglucosamine--peptide N-acetylglucosaminyltransferase SPINDLY</fullName>
    </recommendedName>
</protein>
<dbReference type="GO" id="GO:0046813">
    <property type="term" value="P:receptor-mediated virion attachment to host cell"/>
    <property type="evidence" value="ECO:0007669"/>
    <property type="project" value="TreeGrafter"/>
</dbReference>
<dbReference type="InterPro" id="IPR019734">
    <property type="entry name" value="TPR_rpt"/>
</dbReference>
<dbReference type="PANTHER" id="PTHR44858:SF1">
    <property type="entry name" value="UDP-N-ACETYLGLUCOSAMINE--PEPTIDE N-ACETYLGLUCOSAMINYLTRANSFERASE SPINDLY-RELATED"/>
    <property type="match status" value="1"/>
</dbReference>
<evidence type="ECO:0000256" key="1">
    <source>
        <dbReference type="ARBA" id="ARBA00022737"/>
    </source>
</evidence>
<feature type="repeat" description="TPR" evidence="3">
    <location>
        <begin position="237"/>
        <end position="270"/>
    </location>
</feature>
<dbReference type="PROSITE" id="PS50293">
    <property type="entry name" value="TPR_REGION"/>
    <property type="match status" value="1"/>
</dbReference>
<feature type="repeat" description="TPR" evidence="3">
    <location>
        <begin position="310"/>
        <end position="343"/>
    </location>
</feature>
<keyword evidence="2 3" id="KW-0802">TPR repeat</keyword>
<gene>
    <name evidence="5" type="ORF">PCAL00307_LOCUS4260</name>
    <name evidence="6" type="ORF">PECAL_5P13490</name>
</gene>
<feature type="repeat" description="TPR" evidence="3">
    <location>
        <begin position="480"/>
        <end position="513"/>
    </location>
</feature>
<organism evidence="5">
    <name type="scientific">Pelagomonas calceolata</name>
    <dbReference type="NCBI Taxonomy" id="35677"/>
    <lineage>
        <taxon>Eukaryota</taxon>
        <taxon>Sar</taxon>
        <taxon>Stramenopiles</taxon>
        <taxon>Ochrophyta</taxon>
        <taxon>Pelagophyceae</taxon>
        <taxon>Pelagomonadales</taxon>
        <taxon>Pelagomonadaceae</taxon>
        <taxon>Pelagomonas</taxon>
    </lineage>
</organism>
<dbReference type="Pfam" id="PF13414">
    <property type="entry name" value="TPR_11"/>
    <property type="match status" value="1"/>
</dbReference>
<sequence>MATFDKQQLRSPATPAKERIPIYKQQLRSPATTPGKDMIPTTPTREITWQSQAMAAMVARTPTNATPPRSRSARQRHEAKSEDVVARTTRELEHASGEVARALRTERAAAYASTGNFEEALADLAAALALSKNGVRASIHFQRAEVLAKQERPEEAIQAYSACLAENPAHARAAYRRAACRNPLDARAADDYEAALALDATPDTGAPSPSLQRRLSLRLGVDAYAAKLEENAAKGQFRAHFDRAYAYDAANDLPNAISEYTAAIDVLPRHALAWYNRGICRQRQGDAAAALDDFTHAIQRAEASKNYPIADFYHNRAFCKRKLADFSGAIDDYSSALTRDPSHFKALYNRAFCLDALGQREAALCDYEAALVVEPGHASALHNKGVVLEKLGRLEDAVEAFDAAVDCGLVPGADYHHARGTNARHRGDHAAAVAAFSAALKLDPHHRTARANRAYARRKIGDFVGARRDYGKALADAPTAKLYNARAYCSAKLEKFDAAVADYTEALRLDPANAHALHNRGISYDRLGRDDEAARDFERALEIEGQ</sequence>
<dbReference type="InterPro" id="IPR011990">
    <property type="entry name" value="TPR-like_helical_dom_sf"/>
</dbReference>
<evidence type="ECO:0000256" key="3">
    <source>
        <dbReference type="PROSITE-ProRule" id="PRU00339"/>
    </source>
</evidence>
<dbReference type="InterPro" id="IPR013105">
    <property type="entry name" value="TPR_2"/>
</dbReference>
<reference evidence="6" key="2">
    <citation type="submission" date="2021-11" db="EMBL/GenBank/DDBJ databases">
        <authorList>
            <consortium name="Genoscope - CEA"/>
            <person name="William W."/>
        </authorList>
    </citation>
    <scope>NUCLEOTIDE SEQUENCE</scope>
</reference>
<feature type="repeat" description="TPR" evidence="3">
    <location>
        <begin position="413"/>
        <end position="446"/>
    </location>
</feature>
<keyword evidence="1" id="KW-0677">Repeat</keyword>
<keyword evidence="7" id="KW-1185">Reference proteome</keyword>
<evidence type="ECO:0000313" key="7">
    <source>
        <dbReference type="Proteomes" id="UP000789595"/>
    </source>
</evidence>
<dbReference type="PROSITE" id="PS50005">
    <property type="entry name" value="TPR"/>
    <property type="match status" value="4"/>
</dbReference>
<evidence type="ECO:0008006" key="8">
    <source>
        <dbReference type="Google" id="ProtNLM"/>
    </source>
</evidence>
<dbReference type="InterPro" id="IPR050498">
    <property type="entry name" value="Ycf3"/>
</dbReference>
<feature type="region of interest" description="Disordered" evidence="4">
    <location>
        <begin position="1"/>
        <end position="42"/>
    </location>
</feature>
<dbReference type="SUPFAM" id="SSF48452">
    <property type="entry name" value="TPR-like"/>
    <property type="match status" value="2"/>
</dbReference>
<dbReference type="Pfam" id="PF13432">
    <property type="entry name" value="TPR_16"/>
    <property type="match status" value="3"/>
</dbReference>
<evidence type="ECO:0000256" key="4">
    <source>
        <dbReference type="SAM" id="MobiDB-lite"/>
    </source>
</evidence>
<dbReference type="OrthoDB" id="1926212at2759"/>
<name>A0A7S3ZNG8_9STRA</name>
<evidence type="ECO:0000256" key="2">
    <source>
        <dbReference type="ARBA" id="ARBA00022803"/>
    </source>
</evidence>
<evidence type="ECO:0000313" key="5">
    <source>
        <dbReference type="EMBL" id="CAE0688826.1"/>
    </source>
</evidence>
<dbReference type="Proteomes" id="UP000789595">
    <property type="component" value="Unassembled WGS sequence"/>
</dbReference>
<feature type="compositionally biased region" description="Polar residues" evidence="4">
    <location>
        <begin position="1"/>
        <end position="11"/>
    </location>
</feature>
<dbReference type="Pfam" id="PF07719">
    <property type="entry name" value="TPR_2"/>
    <property type="match status" value="1"/>
</dbReference>
<dbReference type="AlphaFoldDB" id="A0A7S3ZNG8"/>
<accession>A0A7S3ZNG8</accession>
<dbReference type="EMBL" id="CAKKNE010000005">
    <property type="protein sequence ID" value="CAH0376749.1"/>
    <property type="molecule type" value="Genomic_DNA"/>
</dbReference>
<dbReference type="SMART" id="SM00028">
    <property type="entry name" value="TPR"/>
    <property type="match status" value="10"/>
</dbReference>
<proteinExistence type="predicted"/>
<dbReference type="Gene3D" id="1.25.40.10">
    <property type="entry name" value="Tetratricopeptide repeat domain"/>
    <property type="match status" value="6"/>
</dbReference>
<feature type="region of interest" description="Disordered" evidence="4">
    <location>
        <begin position="61"/>
        <end position="83"/>
    </location>
</feature>
<dbReference type="EMBL" id="HBIW01005194">
    <property type="protein sequence ID" value="CAE0688826.1"/>
    <property type="molecule type" value="Transcribed_RNA"/>
</dbReference>
<reference evidence="5" key="1">
    <citation type="submission" date="2021-01" db="EMBL/GenBank/DDBJ databases">
        <authorList>
            <person name="Corre E."/>
            <person name="Pelletier E."/>
            <person name="Niang G."/>
            <person name="Scheremetjew M."/>
            <person name="Finn R."/>
            <person name="Kale V."/>
            <person name="Holt S."/>
            <person name="Cochrane G."/>
            <person name="Meng A."/>
            <person name="Brown T."/>
            <person name="Cohen L."/>
        </authorList>
    </citation>
    <scope>NUCLEOTIDE SEQUENCE</scope>
    <source>
        <strain evidence="5">CCMP1756</strain>
    </source>
</reference>
<dbReference type="PANTHER" id="PTHR44858">
    <property type="entry name" value="TETRATRICOPEPTIDE REPEAT PROTEIN 6"/>
    <property type="match status" value="1"/>
</dbReference>